<accession>A0ACD3A144</accession>
<organism evidence="1 2">
    <name type="scientific">Pluteus cervinus</name>
    <dbReference type="NCBI Taxonomy" id="181527"/>
    <lineage>
        <taxon>Eukaryota</taxon>
        <taxon>Fungi</taxon>
        <taxon>Dikarya</taxon>
        <taxon>Basidiomycota</taxon>
        <taxon>Agaricomycotina</taxon>
        <taxon>Agaricomycetes</taxon>
        <taxon>Agaricomycetidae</taxon>
        <taxon>Agaricales</taxon>
        <taxon>Pluteineae</taxon>
        <taxon>Pluteaceae</taxon>
        <taxon>Pluteus</taxon>
    </lineage>
</organism>
<proteinExistence type="predicted"/>
<sequence>MSPNRWTPDGPQGSAFHELVILPTVAPHLARPYQPPGTTPGEGSGDNFGPNGTDTAPTPPAPNPLFYVQVIISWTERTKSRSARVKTHSESKTAPQQVAVLSTNRPDFISTALSAHGLQGVYQPGPVSGPNMRICYPGQPGGKTKAPVIVDDNGYILFQSQLREYLAMQPRSTLNTLQVYFELDTMEGFKLGRQMPTVQN</sequence>
<evidence type="ECO:0000313" key="1">
    <source>
        <dbReference type="EMBL" id="TFK59276.1"/>
    </source>
</evidence>
<reference evidence="1 2" key="1">
    <citation type="journal article" date="2019" name="Nat. Ecol. Evol.">
        <title>Megaphylogeny resolves global patterns of mushroom evolution.</title>
        <authorList>
            <person name="Varga T."/>
            <person name="Krizsan K."/>
            <person name="Foldi C."/>
            <person name="Dima B."/>
            <person name="Sanchez-Garcia M."/>
            <person name="Sanchez-Ramirez S."/>
            <person name="Szollosi G.J."/>
            <person name="Szarkandi J.G."/>
            <person name="Papp V."/>
            <person name="Albert L."/>
            <person name="Andreopoulos W."/>
            <person name="Angelini C."/>
            <person name="Antonin V."/>
            <person name="Barry K.W."/>
            <person name="Bougher N.L."/>
            <person name="Buchanan P."/>
            <person name="Buyck B."/>
            <person name="Bense V."/>
            <person name="Catcheside P."/>
            <person name="Chovatia M."/>
            <person name="Cooper J."/>
            <person name="Damon W."/>
            <person name="Desjardin D."/>
            <person name="Finy P."/>
            <person name="Geml J."/>
            <person name="Haridas S."/>
            <person name="Hughes K."/>
            <person name="Justo A."/>
            <person name="Karasinski D."/>
            <person name="Kautmanova I."/>
            <person name="Kiss B."/>
            <person name="Kocsube S."/>
            <person name="Kotiranta H."/>
            <person name="LaButti K.M."/>
            <person name="Lechner B.E."/>
            <person name="Liimatainen K."/>
            <person name="Lipzen A."/>
            <person name="Lukacs Z."/>
            <person name="Mihaltcheva S."/>
            <person name="Morgado L.N."/>
            <person name="Niskanen T."/>
            <person name="Noordeloos M.E."/>
            <person name="Ohm R.A."/>
            <person name="Ortiz-Santana B."/>
            <person name="Ovrebo C."/>
            <person name="Racz N."/>
            <person name="Riley R."/>
            <person name="Savchenko A."/>
            <person name="Shiryaev A."/>
            <person name="Soop K."/>
            <person name="Spirin V."/>
            <person name="Szebenyi C."/>
            <person name="Tomsovsky M."/>
            <person name="Tulloss R.E."/>
            <person name="Uehling J."/>
            <person name="Grigoriev I.V."/>
            <person name="Vagvolgyi C."/>
            <person name="Papp T."/>
            <person name="Martin F.M."/>
            <person name="Miettinen O."/>
            <person name="Hibbett D.S."/>
            <person name="Nagy L.G."/>
        </authorList>
    </citation>
    <scope>NUCLEOTIDE SEQUENCE [LARGE SCALE GENOMIC DNA]</scope>
    <source>
        <strain evidence="1 2">NL-1719</strain>
    </source>
</reference>
<dbReference type="EMBL" id="ML209029">
    <property type="protein sequence ID" value="TFK59276.1"/>
    <property type="molecule type" value="Genomic_DNA"/>
</dbReference>
<protein>
    <submittedName>
        <fullName evidence="1">Uncharacterized protein</fullName>
    </submittedName>
</protein>
<name>A0ACD3A144_9AGAR</name>
<dbReference type="Proteomes" id="UP000308600">
    <property type="component" value="Unassembled WGS sequence"/>
</dbReference>
<gene>
    <name evidence="1" type="ORF">BDN72DRAFT_865284</name>
</gene>
<evidence type="ECO:0000313" key="2">
    <source>
        <dbReference type="Proteomes" id="UP000308600"/>
    </source>
</evidence>
<keyword evidence="2" id="KW-1185">Reference proteome</keyword>